<protein>
    <submittedName>
        <fullName evidence="1">Uncharacterized protein</fullName>
    </submittedName>
</protein>
<dbReference type="InterPro" id="IPR036397">
    <property type="entry name" value="RNaseH_sf"/>
</dbReference>
<dbReference type="EMBL" id="JARPOI010000005">
    <property type="protein sequence ID" value="KAJ9181600.1"/>
    <property type="molecule type" value="Genomic_DNA"/>
</dbReference>
<dbReference type="Proteomes" id="UP001174677">
    <property type="component" value="Chromosome 5"/>
</dbReference>
<evidence type="ECO:0000313" key="1">
    <source>
        <dbReference type="EMBL" id="KAJ9181600.1"/>
    </source>
</evidence>
<name>A0ABQ9MRL5_HEVBR</name>
<accession>A0ABQ9MRL5</accession>
<organism evidence="1 2">
    <name type="scientific">Hevea brasiliensis</name>
    <name type="common">Para rubber tree</name>
    <name type="synonym">Siphonia brasiliensis</name>
    <dbReference type="NCBI Taxonomy" id="3981"/>
    <lineage>
        <taxon>Eukaryota</taxon>
        <taxon>Viridiplantae</taxon>
        <taxon>Streptophyta</taxon>
        <taxon>Embryophyta</taxon>
        <taxon>Tracheophyta</taxon>
        <taxon>Spermatophyta</taxon>
        <taxon>Magnoliopsida</taxon>
        <taxon>eudicotyledons</taxon>
        <taxon>Gunneridae</taxon>
        <taxon>Pentapetalae</taxon>
        <taxon>rosids</taxon>
        <taxon>fabids</taxon>
        <taxon>Malpighiales</taxon>
        <taxon>Euphorbiaceae</taxon>
        <taxon>Crotonoideae</taxon>
        <taxon>Micrandreae</taxon>
        <taxon>Hevea</taxon>
    </lineage>
</organism>
<reference evidence="1" key="1">
    <citation type="journal article" date="2023" name="Plant Biotechnol. J.">
        <title>Chromosome-level wild Hevea brasiliensis genome provides new tools for genomic-assisted breeding and valuable loci to elevate rubber yield.</title>
        <authorList>
            <person name="Cheng H."/>
            <person name="Song X."/>
            <person name="Hu Y."/>
            <person name="Wu T."/>
            <person name="Yang Q."/>
            <person name="An Z."/>
            <person name="Feng S."/>
            <person name="Deng Z."/>
            <person name="Wu W."/>
            <person name="Zeng X."/>
            <person name="Tu M."/>
            <person name="Wang X."/>
            <person name="Huang H."/>
        </authorList>
    </citation>
    <scope>NUCLEOTIDE SEQUENCE</scope>
    <source>
        <strain evidence="1">MT/VB/25A 57/8</strain>
    </source>
</reference>
<gene>
    <name evidence="1" type="ORF">P3X46_009715</name>
</gene>
<keyword evidence="2" id="KW-1185">Reference proteome</keyword>
<proteinExistence type="predicted"/>
<sequence>MVETYKDWPEKLPYALWGYCTTTRTSTGATPFSLVYGTEAVLPIELEVKSLRVILEAKIPENEWAQKRYEELALIDEKRMRALYHMQAYQRKIARAFNKKVKPRKIKEGDMVLK</sequence>
<dbReference type="PANTHER" id="PTHR48475:SF1">
    <property type="entry name" value="RNASE H TYPE-1 DOMAIN-CONTAINING PROTEIN"/>
    <property type="match status" value="1"/>
</dbReference>
<dbReference type="Gene3D" id="3.30.420.10">
    <property type="entry name" value="Ribonuclease H-like superfamily/Ribonuclease H"/>
    <property type="match status" value="1"/>
</dbReference>
<dbReference type="PANTHER" id="PTHR48475">
    <property type="entry name" value="RIBONUCLEASE H"/>
    <property type="match status" value="1"/>
</dbReference>
<comment type="caution">
    <text evidence="1">The sequence shown here is derived from an EMBL/GenBank/DDBJ whole genome shotgun (WGS) entry which is preliminary data.</text>
</comment>
<evidence type="ECO:0000313" key="2">
    <source>
        <dbReference type="Proteomes" id="UP001174677"/>
    </source>
</evidence>